<dbReference type="STRING" id="1227493.C483_01019"/>
<keyword evidence="2" id="KW-0472">Membrane</keyword>
<keyword evidence="2" id="KW-1133">Transmembrane helix</keyword>
<evidence type="ECO:0000313" key="3">
    <source>
        <dbReference type="EMBL" id="ELY95683.1"/>
    </source>
</evidence>
<organism evidence="3 4">
    <name type="scientific">Natrialba hulunbeirensis JCM 10989</name>
    <dbReference type="NCBI Taxonomy" id="1227493"/>
    <lineage>
        <taxon>Archaea</taxon>
        <taxon>Methanobacteriati</taxon>
        <taxon>Methanobacteriota</taxon>
        <taxon>Stenosarchaea group</taxon>
        <taxon>Halobacteria</taxon>
        <taxon>Halobacteriales</taxon>
        <taxon>Natrialbaceae</taxon>
        <taxon>Natrialba</taxon>
    </lineage>
</organism>
<protein>
    <recommendedName>
        <fullName evidence="5">DUF4330 domain-containing protein</fullName>
    </recommendedName>
</protein>
<evidence type="ECO:0008006" key="5">
    <source>
        <dbReference type="Google" id="ProtNLM"/>
    </source>
</evidence>
<feature type="compositionally biased region" description="Acidic residues" evidence="1">
    <location>
        <begin position="43"/>
        <end position="55"/>
    </location>
</feature>
<evidence type="ECO:0000313" key="4">
    <source>
        <dbReference type="Proteomes" id="UP000011519"/>
    </source>
</evidence>
<dbReference type="Pfam" id="PF14221">
    <property type="entry name" value="DUF4330"/>
    <property type="match status" value="2"/>
</dbReference>
<accession>M0AEB8</accession>
<comment type="caution">
    <text evidence="3">The sequence shown here is derived from an EMBL/GenBank/DDBJ whole genome shotgun (WGS) entry which is preliminary data.</text>
</comment>
<evidence type="ECO:0000256" key="2">
    <source>
        <dbReference type="SAM" id="Phobius"/>
    </source>
</evidence>
<keyword evidence="4" id="KW-1185">Reference proteome</keyword>
<keyword evidence="2" id="KW-0812">Transmembrane</keyword>
<dbReference type="InterPro" id="IPR025480">
    <property type="entry name" value="DUF4330"/>
</dbReference>
<proteinExistence type="predicted"/>
<gene>
    <name evidence="3" type="ORF">C483_01019</name>
</gene>
<name>M0AEB8_9EURY</name>
<sequence length="281" mass="29444">MALIDEDGNIFGVVNVVDALVILMVLAVVVAGAALVLGSGDEPATDESESGPDGESETRYVTLDLGDQPGYVADRLDNGTTATVAGTGEQVTLSDVYVTAPPPNGPQEALVRAEVDGLASTENDRDVFRVGSEPLHLGESLRLDLGWYATNGTVTAVDADDDTLGIEPTTTTATVSLSNVDPSVADHLSENMTETAHGETVVTVTAVDRDPATVVAETEDGELYETEHPQNEDVTLTVELETTERAGEEGVYFRGDRLTAGNTIAFDLESTTVSGTVTELE</sequence>
<dbReference type="AlphaFoldDB" id="M0AEB8"/>
<feature type="region of interest" description="Disordered" evidence="1">
    <location>
        <begin position="39"/>
        <end position="58"/>
    </location>
</feature>
<dbReference type="EMBL" id="AOIM01000007">
    <property type="protein sequence ID" value="ELY95683.1"/>
    <property type="molecule type" value="Genomic_DNA"/>
</dbReference>
<dbReference type="OrthoDB" id="202569at2157"/>
<feature type="transmembrane region" description="Helical" evidence="2">
    <location>
        <begin position="20"/>
        <end position="38"/>
    </location>
</feature>
<evidence type="ECO:0000256" key="1">
    <source>
        <dbReference type="SAM" id="MobiDB-lite"/>
    </source>
</evidence>
<dbReference type="PATRIC" id="fig|1227493.4.peg.186"/>
<dbReference type="RefSeq" id="WP_006651480.1">
    <property type="nucleotide sequence ID" value="NZ_AOIM01000007.1"/>
</dbReference>
<dbReference type="Proteomes" id="UP000011519">
    <property type="component" value="Unassembled WGS sequence"/>
</dbReference>
<reference evidence="3 4" key="1">
    <citation type="journal article" date="2014" name="PLoS Genet.">
        <title>Phylogenetically driven sequencing of extremely halophilic archaea reveals strategies for static and dynamic osmo-response.</title>
        <authorList>
            <person name="Becker E.A."/>
            <person name="Seitzer P.M."/>
            <person name="Tritt A."/>
            <person name="Larsen D."/>
            <person name="Krusor M."/>
            <person name="Yao A.I."/>
            <person name="Wu D."/>
            <person name="Madern D."/>
            <person name="Eisen J.A."/>
            <person name="Darling A.E."/>
            <person name="Facciotti M.T."/>
        </authorList>
    </citation>
    <scope>NUCLEOTIDE SEQUENCE [LARGE SCALE GENOMIC DNA]</scope>
    <source>
        <strain evidence="3 4">JCM 10989</strain>
    </source>
</reference>